<dbReference type="GO" id="GO:0046872">
    <property type="term" value="F:metal ion binding"/>
    <property type="evidence" value="ECO:0007669"/>
    <property type="project" value="UniProtKB-KW"/>
</dbReference>
<dbReference type="Gene3D" id="1.10.760.10">
    <property type="entry name" value="Cytochrome c-like domain"/>
    <property type="match status" value="1"/>
</dbReference>
<comment type="caution">
    <text evidence="6">The sequence shown here is derived from an EMBL/GenBank/DDBJ whole genome shotgun (WGS) entry which is preliminary data.</text>
</comment>
<dbReference type="GO" id="GO:0009055">
    <property type="term" value="F:electron transfer activity"/>
    <property type="evidence" value="ECO:0007669"/>
    <property type="project" value="InterPro"/>
</dbReference>
<reference evidence="6 7" key="1">
    <citation type="submission" date="2020-03" db="EMBL/GenBank/DDBJ databases">
        <title>Genomic Encyclopedia of Type Strains, Phase IV (KMG-IV): sequencing the most valuable type-strain genomes for metagenomic binning, comparative biology and taxonomic classification.</title>
        <authorList>
            <person name="Goeker M."/>
        </authorList>
    </citation>
    <scope>NUCLEOTIDE SEQUENCE [LARGE SCALE GENOMIC DNA]</scope>
    <source>
        <strain evidence="6 7">DSM 21299</strain>
    </source>
</reference>
<feature type="domain" description="Cytochrome c" evidence="5">
    <location>
        <begin position="18"/>
        <end position="98"/>
    </location>
</feature>
<dbReference type="InterPro" id="IPR009056">
    <property type="entry name" value="Cyt_c-like_dom"/>
</dbReference>
<proteinExistence type="predicted"/>
<evidence type="ECO:0000256" key="4">
    <source>
        <dbReference type="PROSITE-ProRule" id="PRU00433"/>
    </source>
</evidence>
<dbReference type="PROSITE" id="PS51007">
    <property type="entry name" value="CYTC"/>
    <property type="match status" value="1"/>
</dbReference>
<dbReference type="GO" id="GO:0020037">
    <property type="term" value="F:heme binding"/>
    <property type="evidence" value="ECO:0007669"/>
    <property type="project" value="InterPro"/>
</dbReference>
<evidence type="ECO:0000259" key="5">
    <source>
        <dbReference type="PROSITE" id="PS51007"/>
    </source>
</evidence>
<organism evidence="6 7">
    <name type="scientific">Sphingobium vermicomposti</name>
    <dbReference type="NCBI Taxonomy" id="529005"/>
    <lineage>
        <taxon>Bacteria</taxon>
        <taxon>Pseudomonadati</taxon>
        <taxon>Pseudomonadota</taxon>
        <taxon>Alphaproteobacteria</taxon>
        <taxon>Sphingomonadales</taxon>
        <taxon>Sphingomonadaceae</taxon>
        <taxon>Sphingobium</taxon>
    </lineage>
</organism>
<evidence type="ECO:0000256" key="2">
    <source>
        <dbReference type="ARBA" id="ARBA00022723"/>
    </source>
</evidence>
<dbReference type="InterPro" id="IPR036909">
    <property type="entry name" value="Cyt_c-like_dom_sf"/>
</dbReference>
<dbReference type="Proteomes" id="UP000576821">
    <property type="component" value="Unassembled WGS sequence"/>
</dbReference>
<dbReference type="EMBL" id="JAASQR010000001">
    <property type="protein sequence ID" value="NIJ15393.1"/>
    <property type="molecule type" value="Genomic_DNA"/>
</dbReference>
<sequence>MVAGQSESGATAIRPVDGASARGLNFARTHCSACHAVNMGISPKREAPSFEAVVNAPGLTADTLKPWLRDSHNYPEVMNFAIEPAQIDDLVAYMLTLQNSEYTPPTQ</sequence>
<protein>
    <submittedName>
        <fullName evidence="6">Mono/diheme cytochrome c family protein</fullName>
    </submittedName>
</protein>
<dbReference type="Pfam" id="PF00034">
    <property type="entry name" value="Cytochrom_C"/>
    <property type="match status" value="1"/>
</dbReference>
<keyword evidence="1 4" id="KW-0349">Heme</keyword>
<name>A0A846M183_9SPHN</name>
<evidence type="ECO:0000256" key="3">
    <source>
        <dbReference type="ARBA" id="ARBA00023004"/>
    </source>
</evidence>
<evidence type="ECO:0000313" key="6">
    <source>
        <dbReference type="EMBL" id="NIJ15393.1"/>
    </source>
</evidence>
<gene>
    <name evidence="6" type="ORF">FHS54_000342</name>
</gene>
<accession>A0A846M183</accession>
<keyword evidence="7" id="KW-1185">Reference proteome</keyword>
<evidence type="ECO:0000256" key="1">
    <source>
        <dbReference type="ARBA" id="ARBA00022617"/>
    </source>
</evidence>
<keyword evidence="3 4" id="KW-0408">Iron</keyword>
<keyword evidence="2 4" id="KW-0479">Metal-binding</keyword>
<evidence type="ECO:0000313" key="7">
    <source>
        <dbReference type="Proteomes" id="UP000576821"/>
    </source>
</evidence>
<dbReference type="AlphaFoldDB" id="A0A846M183"/>
<dbReference type="SUPFAM" id="SSF46626">
    <property type="entry name" value="Cytochrome c"/>
    <property type="match status" value="1"/>
</dbReference>